<organism evidence="1 2">
    <name type="scientific">Zosterops borbonicus</name>
    <dbReference type="NCBI Taxonomy" id="364589"/>
    <lineage>
        <taxon>Eukaryota</taxon>
        <taxon>Metazoa</taxon>
        <taxon>Chordata</taxon>
        <taxon>Craniata</taxon>
        <taxon>Vertebrata</taxon>
        <taxon>Euteleostomi</taxon>
        <taxon>Archelosauria</taxon>
        <taxon>Archosauria</taxon>
        <taxon>Dinosauria</taxon>
        <taxon>Saurischia</taxon>
        <taxon>Theropoda</taxon>
        <taxon>Coelurosauria</taxon>
        <taxon>Aves</taxon>
        <taxon>Neognathae</taxon>
        <taxon>Neoaves</taxon>
        <taxon>Telluraves</taxon>
        <taxon>Australaves</taxon>
        <taxon>Passeriformes</taxon>
        <taxon>Sylvioidea</taxon>
        <taxon>Zosteropidae</taxon>
        <taxon>Zosterops</taxon>
    </lineage>
</organism>
<reference evidence="1" key="1">
    <citation type="submission" date="2019-04" db="EMBL/GenBank/DDBJ databases">
        <title>Genome assembly of Zosterops borbonicus 15179.</title>
        <authorList>
            <person name="Leroy T."/>
            <person name="Anselmetti Y."/>
            <person name="Tilak M.-K."/>
            <person name="Nabholz B."/>
        </authorList>
    </citation>
    <scope>NUCLEOTIDE SEQUENCE</scope>
    <source>
        <strain evidence="1">HGM_15179</strain>
        <tissue evidence="1">Muscle</tissue>
    </source>
</reference>
<comment type="caution">
    <text evidence="1">The sequence shown here is derived from an EMBL/GenBank/DDBJ whole genome shotgun (WGS) entry which is preliminary data.</text>
</comment>
<evidence type="ECO:0000313" key="1">
    <source>
        <dbReference type="EMBL" id="TRZ14984.1"/>
    </source>
</evidence>
<accession>A0A8K1GAE2</accession>
<proteinExistence type="predicted"/>
<dbReference type="EMBL" id="SWJQ01000393">
    <property type="protein sequence ID" value="TRZ14984.1"/>
    <property type="molecule type" value="Genomic_DNA"/>
</dbReference>
<keyword evidence="2" id="KW-1185">Reference proteome</keyword>
<dbReference type="AlphaFoldDB" id="A0A8K1GAE2"/>
<protein>
    <submittedName>
        <fullName evidence="1">Uncharacterized protein</fullName>
    </submittedName>
</protein>
<dbReference type="Proteomes" id="UP000796761">
    <property type="component" value="Unassembled WGS sequence"/>
</dbReference>
<evidence type="ECO:0000313" key="2">
    <source>
        <dbReference type="Proteomes" id="UP000796761"/>
    </source>
</evidence>
<name>A0A8K1GAE2_9PASS</name>
<sequence>MPRHRRTGLVFAQTNLTMSQESRPGSALMWGSHIPTGTLTTHQEGPQHVSSFPCSIPSIPSEIASECGLNLEPESFKGRSGPGDLMWVPGEVWPSVHKLTKPQHHKRVVILLLEQQCGPFMDQSGWILTPVDLFMPYPSHIEIRIKLIKVWI</sequence>
<gene>
    <name evidence="1" type="ORF">HGM15179_012128</name>
</gene>